<comment type="caution">
    <text evidence="2">The sequence shown here is derived from an EMBL/GenBank/DDBJ whole genome shotgun (WGS) entry which is preliminary data.</text>
</comment>
<organism evidence="2 3">
    <name type="scientific">Gordonia hankookensis</name>
    <dbReference type="NCBI Taxonomy" id="589403"/>
    <lineage>
        <taxon>Bacteria</taxon>
        <taxon>Bacillati</taxon>
        <taxon>Actinomycetota</taxon>
        <taxon>Actinomycetes</taxon>
        <taxon>Mycobacteriales</taxon>
        <taxon>Gordoniaceae</taxon>
        <taxon>Gordonia</taxon>
    </lineage>
</organism>
<feature type="chain" id="PRO_5046855482" description="Ig-like domain repeat protein" evidence="1">
    <location>
        <begin position="35"/>
        <end position="138"/>
    </location>
</feature>
<dbReference type="EMBL" id="JACWMS010000002">
    <property type="protein sequence ID" value="MBD1320650.1"/>
    <property type="molecule type" value="Genomic_DNA"/>
</dbReference>
<gene>
    <name evidence="2" type="ORF">IDF66_13775</name>
</gene>
<dbReference type="PROSITE" id="PS51318">
    <property type="entry name" value="TAT"/>
    <property type="match status" value="1"/>
</dbReference>
<dbReference type="Proteomes" id="UP000602395">
    <property type="component" value="Unassembled WGS sequence"/>
</dbReference>
<evidence type="ECO:0000313" key="2">
    <source>
        <dbReference type="EMBL" id="MBD1320650.1"/>
    </source>
</evidence>
<keyword evidence="1" id="KW-0732">Signal</keyword>
<feature type="signal peptide" evidence="1">
    <location>
        <begin position="1"/>
        <end position="34"/>
    </location>
</feature>
<dbReference type="RefSeq" id="WP_164310259.1">
    <property type="nucleotide sequence ID" value="NZ_BAABAD010000004.1"/>
</dbReference>
<protein>
    <recommendedName>
        <fullName evidence="4">Ig-like domain repeat protein</fullName>
    </recommendedName>
</protein>
<dbReference type="Gene3D" id="2.60.40.10">
    <property type="entry name" value="Immunoglobulins"/>
    <property type="match status" value="1"/>
</dbReference>
<proteinExistence type="predicted"/>
<reference evidence="2 3" key="1">
    <citation type="submission" date="2020-09" db="EMBL/GenBank/DDBJ databases">
        <title>Novel species in genus Gordonia.</title>
        <authorList>
            <person name="Zhang G."/>
        </authorList>
    </citation>
    <scope>NUCLEOTIDE SEQUENCE [LARGE SCALE GENOMIC DNA]</scope>
    <source>
        <strain evidence="2 3">ON-33</strain>
    </source>
</reference>
<dbReference type="InterPro" id="IPR013783">
    <property type="entry name" value="Ig-like_fold"/>
</dbReference>
<name>A0ABR7WCY5_9ACTN</name>
<evidence type="ECO:0000256" key="1">
    <source>
        <dbReference type="SAM" id="SignalP"/>
    </source>
</evidence>
<evidence type="ECO:0000313" key="3">
    <source>
        <dbReference type="Proteomes" id="UP000602395"/>
    </source>
</evidence>
<evidence type="ECO:0008006" key="4">
    <source>
        <dbReference type="Google" id="ProtNLM"/>
    </source>
</evidence>
<dbReference type="InterPro" id="IPR006311">
    <property type="entry name" value="TAT_signal"/>
</dbReference>
<sequence length="138" mass="13529">MSTTSSSTTRRRARTTAGIATLAAAAGAATLVLAAPASAQATSVSVTPGPGGRIGTTCTYDVTAPVTGPNTVRFKDNGVPIGGGPIAVSGGVATVKWTPTTPGQHTITAQQGTGNGPIRSTSVQVGQGMNFGSICLVF</sequence>
<keyword evidence="3" id="KW-1185">Reference proteome</keyword>
<accession>A0ABR7WCY5</accession>